<feature type="compositionally biased region" description="Basic and acidic residues" evidence="1">
    <location>
        <begin position="209"/>
        <end position="224"/>
    </location>
</feature>
<keyword evidence="4" id="KW-1185">Reference proteome</keyword>
<feature type="chain" id="PRO_5003035976" description="Secreted protein" evidence="2">
    <location>
        <begin position="26"/>
        <end position="569"/>
    </location>
</feature>
<feature type="compositionally biased region" description="Low complexity" evidence="1">
    <location>
        <begin position="327"/>
        <end position="357"/>
    </location>
</feature>
<gene>
    <name evidence="3" type="ordered locus">Psta_0247</name>
</gene>
<name>D2R1F8_PIRSD</name>
<dbReference type="HOGENOM" id="CLU_478855_0_0_0"/>
<evidence type="ECO:0000256" key="2">
    <source>
        <dbReference type="SAM" id="SignalP"/>
    </source>
</evidence>
<protein>
    <recommendedName>
        <fullName evidence="5">Secreted protein</fullName>
    </recommendedName>
</protein>
<evidence type="ECO:0000313" key="4">
    <source>
        <dbReference type="Proteomes" id="UP000001887"/>
    </source>
</evidence>
<feature type="region of interest" description="Disordered" evidence="1">
    <location>
        <begin position="295"/>
        <end position="385"/>
    </location>
</feature>
<proteinExistence type="predicted"/>
<evidence type="ECO:0000256" key="1">
    <source>
        <dbReference type="SAM" id="MobiDB-lite"/>
    </source>
</evidence>
<organism evidence="3 4">
    <name type="scientific">Pirellula staleyi (strain ATCC 27377 / DSM 6068 / ICPB 4128)</name>
    <name type="common">Pirella staleyi</name>
    <dbReference type="NCBI Taxonomy" id="530564"/>
    <lineage>
        <taxon>Bacteria</taxon>
        <taxon>Pseudomonadati</taxon>
        <taxon>Planctomycetota</taxon>
        <taxon>Planctomycetia</taxon>
        <taxon>Pirellulales</taxon>
        <taxon>Pirellulaceae</taxon>
        <taxon>Pirellula</taxon>
    </lineage>
</organism>
<keyword evidence="2" id="KW-0732">Signal</keyword>
<dbReference type="KEGG" id="psl:Psta_0247"/>
<dbReference type="Proteomes" id="UP000001887">
    <property type="component" value="Chromosome"/>
</dbReference>
<dbReference type="eggNOG" id="ENOG50330H5">
    <property type="taxonomic scope" value="Bacteria"/>
</dbReference>
<evidence type="ECO:0000313" key="3">
    <source>
        <dbReference type="EMBL" id="ADB14943.1"/>
    </source>
</evidence>
<dbReference type="AlphaFoldDB" id="D2R1F8"/>
<feature type="signal peptide" evidence="2">
    <location>
        <begin position="1"/>
        <end position="25"/>
    </location>
</feature>
<reference evidence="3 4" key="1">
    <citation type="journal article" date="2009" name="Stand. Genomic Sci.">
        <title>Complete genome sequence of Pirellula staleyi type strain (ATCC 27377).</title>
        <authorList>
            <person name="Clum A."/>
            <person name="Tindall B.J."/>
            <person name="Sikorski J."/>
            <person name="Ivanova N."/>
            <person name="Mavrommatis K."/>
            <person name="Lucas S."/>
            <person name="Glavina del Rio T."/>
            <person name="Nolan M."/>
            <person name="Chen F."/>
            <person name="Tice H."/>
            <person name="Pitluck S."/>
            <person name="Cheng J.F."/>
            <person name="Chertkov O."/>
            <person name="Brettin T."/>
            <person name="Han C."/>
            <person name="Detter J.C."/>
            <person name="Kuske C."/>
            <person name="Bruce D."/>
            <person name="Goodwin L."/>
            <person name="Ovchinikova G."/>
            <person name="Pati A."/>
            <person name="Mikhailova N."/>
            <person name="Chen A."/>
            <person name="Palaniappan K."/>
            <person name="Land M."/>
            <person name="Hauser L."/>
            <person name="Chang Y.J."/>
            <person name="Jeffries C.D."/>
            <person name="Chain P."/>
            <person name="Rohde M."/>
            <person name="Goker M."/>
            <person name="Bristow J."/>
            <person name="Eisen J.A."/>
            <person name="Markowitz V."/>
            <person name="Hugenholtz P."/>
            <person name="Kyrpides N.C."/>
            <person name="Klenk H.P."/>
            <person name="Lapidus A."/>
        </authorList>
    </citation>
    <scope>NUCLEOTIDE SEQUENCE [LARGE SCALE GENOMIC DNA]</scope>
    <source>
        <strain evidence="4">ATCC 27377 / DSM 6068 / ICPB 4128</strain>
    </source>
</reference>
<dbReference type="EMBL" id="CP001848">
    <property type="protein sequence ID" value="ADB14943.1"/>
    <property type="molecule type" value="Genomic_DNA"/>
</dbReference>
<evidence type="ECO:0008006" key="5">
    <source>
        <dbReference type="Google" id="ProtNLM"/>
    </source>
</evidence>
<sequence length="569" mass="62174" precursor="true">MRLSAVFFVAAMLASVLGNSSRAMADDTYPFEAFIVADEADIYSGPGRRFYTTQKLPRGTRIEVFRRDVAGWLAIRPPEESFSWVVADHVEVGDEPNLAIVVTQTPSWIGTEIERVREHKHHLMLEPGEELSILGKRQVPQEDGESQTWLKIAPPAGEFRWVHPRDISRSKPEELQAAAQQLADGRRLDRALDLDSDARNQLGMVEVPLPRREQLEEVENESRSDVQLASAEIPLDDYEQPATEQQPAGRMPSGARHAEEHGSGIQLTDLEPTTKKPLAARDMISQRFPVQPAAYQGEPSLDSASPISSDGFRPRTGSRPRASDIVTTPTSTPPTTRSRSMTPINRTTGAPALLGDAAADERVATRTSSVPAASRASEALTSSTGSSIDDQLAAIDVELSLMLARDRREWNLIALERQTLAIVDGAENPVDRGRARLMLEKIRDFATKFKLDTLADLGVDSATGSTSKIPDAPVSAAAPATAASAATDPKYDAVGWLKPVVSRQHQAAPFAIVDSTGRPICFVSPSPGLNLNRYVNKQVGLYGRRGYLEALKTPHVTAERVISLERHLR</sequence>
<accession>D2R1F8</accession>
<dbReference type="OrthoDB" id="288013at2"/>
<feature type="region of interest" description="Disordered" evidence="1">
    <location>
        <begin position="203"/>
        <end position="272"/>
    </location>
</feature>